<name>A0A8J9V6P6_9NEOP</name>
<keyword evidence="3" id="KW-1185">Reference proteome</keyword>
<evidence type="ECO:0000313" key="2">
    <source>
        <dbReference type="EMBL" id="CAH0721010.1"/>
    </source>
</evidence>
<dbReference type="Proteomes" id="UP000838878">
    <property type="component" value="Chromosome 2"/>
</dbReference>
<dbReference type="PANTHER" id="PTHR10773">
    <property type="entry name" value="DNA-DIRECTED RNA POLYMERASES I, II, AND III SUBUNIT RPABC2"/>
    <property type="match status" value="1"/>
</dbReference>
<protein>
    <submittedName>
        <fullName evidence="2">Uncharacterized protein</fullName>
    </submittedName>
</protein>
<evidence type="ECO:0000256" key="1">
    <source>
        <dbReference type="SAM" id="MobiDB-lite"/>
    </source>
</evidence>
<dbReference type="PANTHER" id="PTHR10773:SF19">
    <property type="match status" value="1"/>
</dbReference>
<feature type="compositionally biased region" description="Polar residues" evidence="1">
    <location>
        <begin position="165"/>
        <end position="174"/>
    </location>
</feature>
<proteinExistence type="predicted"/>
<gene>
    <name evidence="2" type="ORF">BINO364_LOCUS7157</name>
</gene>
<evidence type="ECO:0000313" key="3">
    <source>
        <dbReference type="Proteomes" id="UP000838878"/>
    </source>
</evidence>
<reference evidence="2" key="1">
    <citation type="submission" date="2021-12" db="EMBL/GenBank/DDBJ databases">
        <authorList>
            <person name="Martin H S."/>
        </authorList>
    </citation>
    <scope>NUCLEOTIDE SEQUENCE</scope>
</reference>
<feature type="compositionally biased region" description="Basic residues" evidence="1">
    <location>
        <begin position="175"/>
        <end position="185"/>
    </location>
</feature>
<organism evidence="2 3">
    <name type="scientific">Brenthis ino</name>
    <name type="common">lesser marbled fritillary</name>
    <dbReference type="NCBI Taxonomy" id="405034"/>
    <lineage>
        <taxon>Eukaryota</taxon>
        <taxon>Metazoa</taxon>
        <taxon>Ecdysozoa</taxon>
        <taxon>Arthropoda</taxon>
        <taxon>Hexapoda</taxon>
        <taxon>Insecta</taxon>
        <taxon>Pterygota</taxon>
        <taxon>Neoptera</taxon>
        <taxon>Endopterygota</taxon>
        <taxon>Lepidoptera</taxon>
        <taxon>Glossata</taxon>
        <taxon>Ditrysia</taxon>
        <taxon>Papilionoidea</taxon>
        <taxon>Nymphalidae</taxon>
        <taxon>Heliconiinae</taxon>
        <taxon>Argynnini</taxon>
        <taxon>Brenthis</taxon>
    </lineage>
</organism>
<accession>A0A8J9V6P6</accession>
<dbReference type="AlphaFoldDB" id="A0A8J9V6P6"/>
<dbReference type="EMBL" id="OV170222">
    <property type="protein sequence ID" value="CAH0721010.1"/>
    <property type="molecule type" value="Genomic_DNA"/>
</dbReference>
<dbReference type="OrthoDB" id="6136790at2759"/>
<feature type="non-terminal residue" evidence="2">
    <location>
        <position position="401"/>
    </location>
</feature>
<sequence length="401" mass="46631">MKRSRGQLMIHLVEKKCSKTKTLENFEDSPFPPRAELFTEEMSFINTVVNLNNPEDFFEETPTIKNLYRNLSNNSSDSDSSTTCFKDQEVCVIVHNTQERKCEPQLLSSHQNLITGLSVSKQEKLPKDDIESFTPILLPSVSFSSAYQQTESEFDCFPLNSDYTDTPLSSPTNAKTKKQKKKDKGRLRERYQSRWLNEKRKYNLNRGLEYISRTGNITKQKEMKAPSKYPRKYAEKVEEMAKFLVVGHIQNEGDSIHSVIEKKTRNVLIYTPDQWSLAFKMATANAKPYIVKEVTQSLIFDFKSCLTFFDNWKKNCIGELVMWNKICEVNVQAKDLFKLNYKYTFEKDTYKTIQCVRSNTRTAIQNVTKKFDSLNVAYKSLLAIDKKIQRSSRSLYFDCNS</sequence>
<feature type="region of interest" description="Disordered" evidence="1">
    <location>
        <begin position="165"/>
        <end position="187"/>
    </location>
</feature>